<reference evidence="7" key="1">
    <citation type="submission" date="2024-09" db="EMBL/GenBank/DDBJ databases">
        <authorList>
            <person name="Sun Q."/>
        </authorList>
    </citation>
    <scope>NUCLEOTIDE SEQUENCE [LARGE SCALE GENOMIC DNA]</scope>
    <source>
        <strain evidence="7">JCM 31273</strain>
    </source>
</reference>
<dbReference type="Pfam" id="PF00355">
    <property type="entry name" value="Rieske"/>
    <property type="match status" value="1"/>
</dbReference>
<keyword evidence="4" id="KW-0411">Iron-sulfur</keyword>
<dbReference type="PANTHER" id="PTHR40261:SF1">
    <property type="entry name" value="RIESKE DOMAIN-CONTAINING PROTEIN"/>
    <property type="match status" value="1"/>
</dbReference>
<dbReference type="GO" id="GO:0051537">
    <property type="term" value="F:2 iron, 2 sulfur cluster binding"/>
    <property type="evidence" value="ECO:0007669"/>
    <property type="project" value="UniProtKB-KW"/>
</dbReference>
<keyword evidence="3" id="KW-0408">Iron</keyword>
<name>A0ABD5MH78_9EURY</name>
<keyword evidence="1" id="KW-0001">2Fe-2S</keyword>
<dbReference type="EMBL" id="JBHMAJ010000001">
    <property type="protein sequence ID" value="MFB9823020.1"/>
    <property type="molecule type" value="Genomic_DNA"/>
</dbReference>
<evidence type="ECO:0000256" key="4">
    <source>
        <dbReference type="ARBA" id="ARBA00023014"/>
    </source>
</evidence>
<dbReference type="PANTHER" id="PTHR40261">
    <property type="match status" value="1"/>
</dbReference>
<dbReference type="GO" id="GO:0046872">
    <property type="term" value="F:metal ion binding"/>
    <property type="evidence" value="ECO:0007669"/>
    <property type="project" value="UniProtKB-KW"/>
</dbReference>
<proteinExistence type="predicted"/>
<organism evidence="7 8">
    <name type="scientific">Halobaculum roseum</name>
    <dbReference type="NCBI Taxonomy" id="2175149"/>
    <lineage>
        <taxon>Archaea</taxon>
        <taxon>Methanobacteriati</taxon>
        <taxon>Methanobacteriota</taxon>
        <taxon>Stenosarchaea group</taxon>
        <taxon>Halobacteria</taxon>
        <taxon>Halobacteriales</taxon>
        <taxon>Haloferacaceae</taxon>
        <taxon>Halobaculum</taxon>
    </lineage>
</organism>
<keyword evidence="2" id="KW-0479">Metal-binding</keyword>
<feature type="domain" description="Rieske" evidence="6">
    <location>
        <begin position="74"/>
        <end position="182"/>
    </location>
</feature>
<dbReference type="Proteomes" id="UP001589595">
    <property type="component" value="Unassembled WGS sequence"/>
</dbReference>
<evidence type="ECO:0000256" key="5">
    <source>
        <dbReference type="SAM" id="MobiDB-lite"/>
    </source>
</evidence>
<evidence type="ECO:0000313" key="8">
    <source>
        <dbReference type="Proteomes" id="UP001589595"/>
    </source>
</evidence>
<dbReference type="PROSITE" id="PS51296">
    <property type="entry name" value="RIESKE"/>
    <property type="match status" value="1"/>
</dbReference>
<sequence>MDDPARVTVEADGEATREAVYGSEGEVDAGGATFRFSVGGASDGGAEGDDAEATETAEPAEPDDGTATDGEDPMFVASLSEVPTGSTIRRTAMRPDDRRGVGFILRRDAETDEVFAWRNSCPHKPEVPLDPGRGARVDGGEIVCHEHGARFECGDGLCTWGPCVGEELDPVGVEVRDDDVYLDDERFASVRPR</sequence>
<feature type="region of interest" description="Disordered" evidence="5">
    <location>
        <begin position="1"/>
        <end position="74"/>
    </location>
</feature>
<evidence type="ECO:0000256" key="3">
    <source>
        <dbReference type="ARBA" id="ARBA00023004"/>
    </source>
</evidence>
<feature type="compositionally biased region" description="Acidic residues" evidence="5">
    <location>
        <begin position="46"/>
        <end position="72"/>
    </location>
</feature>
<dbReference type="InterPro" id="IPR017941">
    <property type="entry name" value="Rieske_2Fe-2S"/>
</dbReference>
<evidence type="ECO:0000313" key="7">
    <source>
        <dbReference type="EMBL" id="MFB9823020.1"/>
    </source>
</evidence>
<accession>A0ABD5MH78</accession>
<dbReference type="RefSeq" id="WP_222922094.1">
    <property type="nucleotide sequence ID" value="NZ_CP082286.1"/>
</dbReference>
<dbReference type="SUPFAM" id="SSF50022">
    <property type="entry name" value="ISP domain"/>
    <property type="match status" value="1"/>
</dbReference>
<dbReference type="GeneID" id="67209306"/>
<dbReference type="InterPro" id="IPR036922">
    <property type="entry name" value="Rieske_2Fe-2S_sf"/>
</dbReference>
<comment type="caution">
    <text evidence="7">The sequence shown here is derived from an EMBL/GenBank/DDBJ whole genome shotgun (WGS) entry which is preliminary data.</text>
</comment>
<dbReference type="Gene3D" id="2.102.10.10">
    <property type="entry name" value="Rieske [2Fe-2S] iron-sulphur domain"/>
    <property type="match status" value="1"/>
</dbReference>
<protein>
    <submittedName>
        <fullName evidence="7">Rieske (2Fe-2S) protein</fullName>
    </submittedName>
</protein>
<gene>
    <name evidence="7" type="ORF">ACFFOL_02295</name>
</gene>
<evidence type="ECO:0000256" key="2">
    <source>
        <dbReference type="ARBA" id="ARBA00022723"/>
    </source>
</evidence>
<dbReference type="AlphaFoldDB" id="A0ABD5MH78"/>
<keyword evidence="8" id="KW-1185">Reference proteome</keyword>
<evidence type="ECO:0000259" key="6">
    <source>
        <dbReference type="PROSITE" id="PS51296"/>
    </source>
</evidence>
<evidence type="ECO:0000256" key="1">
    <source>
        <dbReference type="ARBA" id="ARBA00022714"/>
    </source>
</evidence>